<dbReference type="InterPro" id="IPR031322">
    <property type="entry name" value="Shikimate/glucono_kinase"/>
</dbReference>
<comment type="pathway">
    <text evidence="1">Carbohydrate acid metabolism.</text>
</comment>
<dbReference type="SUPFAM" id="SSF52540">
    <property type="entry name" value="P-loop containing nucleoside triphosphate hydrolases"/>
    <property type="match status" value="1"/>
</dbReference>
<gene>
    <name evidence="10" type="ORF">AB0301_02305</name>
</gene>
<dbReference type="PANTHER" id="PTHR43442">
    <property type="entry name" value="GLUCONOKINASE-RELATED"/>
    <property type="match status" value="1"/>
</dbReference>
<protein>
    <recommendedName>
        <fullName evidence="3 9">Gluconokinase</fullName>
        <ecNumber evidence="3 9">2.7.1.12</ecNumber>
    </recommendedName>
</protein>
<keyword evidence="4 9" id="KW-0808">Transferase</keyword>
<dbReference type="GO" id="GO:0046316">
    <property type="term" value="F:gluconokinase activity"/>
    <property type="evidence" value="ECO:0007669"/>
    <property type="project" value="UniProtKB-EC"/>
</dbReference>
<reference evidence="10 11" key="1">
    <citation type="submission" date="2024-06" db="EMBL/GenBank/DDBJ databases">
        <title>The Natural Products Discovery Center: Release of the First 8490 Sequenced Strains for Exploring Actinobacteria Biosynthetic Diversity.</title>
        <authorList>
            <person name="Kalkreuter E."/>
            <person name="Kautsar S.A."/>
            <person name="Yang D."/>
            <person name="Bader C.D."/>
            <person name="Teijaro C.N."/>
            <person name="Fluegel L."/>
            <person name="Davis C.M."/>
            <person name="Simpson J.R."/>
            <person name="Lauterbach L."/>
            <person name="Steele A.D."/>
            <person name="Gui C."/>
            <person name="Meng S."/>
            <person name="Li G."/>
            <person name="Viehrig K."/>
            <person name="Ye F."/>
            <person name="Su P."/>
            <person name="Kiefer A.F."/>
            <person name="Nichols A."/>
            <person name="Cepeda A.J."/>
            <person name="Yan W."/>
            <person name="Fan B."/>
            <person name="Jiang Y."/>
            <person name="Adhikari A."/>
            <person name="Zheng C.-J."/>
            <person name="Schuster L."/>
            <person name="Cowan T.M."/>
            <person name="Smanski M.J."/>
            <person name="Chevrette M.G."/>
            <person name="De Carvalho L.P.S."/>
            <person name="Shen B."/>
        </authorList>
    </citation>
    <scope>NUCLEOTIDE SEQUENCE [LARGE SCALE GENOMIC DNA]</scope>
    <source>
        <strain evidence="10 11">NPDC077434</strain>
    </source>
</reference>
<name>A0ABV3LDC0_9MICO</name>
<evidence type="ECO:0000313" key="11">
    <source>
        <dbReference type="Proteomes" id="UP001553715"/>
    </source>
</evidence>
<dbReference type="EC" id="2.7.1.12" evidence="3 9"/>
<evidence type="ECO:0000313" key="10">
    <source>
        <dbReference type="EMBL" id="MEW1973907.1"/>
    </source>
</evidence>
<dbReference type="NCBIfam" id="TIGR01313">
    <property type="entry name" value="therm_gnt_kin"/>
    <property type="match status" value="1"/>
</dbReference>
<sequence length="175" mass="18486">MTGEAGAGEPLICVMGVSAAGKSTVGIALASALGVSFEDADPLHSEANRAKMNAGTPLTDEDRWSWLDAVGGRFAAHESDGLVLACSALRRAYRDRIRAAAPDVLFVHLHGSRELLGSRAAARTGHFMPPALLESQLATLDELEPDEAGMVVVVDKTPEEIVREILDRLGVASTR</sequence>
<dbReference type="Gene3D" id="3.40.50.300">
    <property type="entry name" value="P-loop containing nucleotide triphosphate hydrolases"/>
    <property type="match status" value="1"/>
</dbReference>
<keyword evidence="11" id="KW-1185">Reference proteome</keyword>
<dbReference type="InterPro" id="IPR006001">
    <property type="entry name" value="Therm_gnt_kin"/>
</dbReference>
<dbReference type="Proteomes" id="UP001553715">
    <property type="component" value="Unassembled WGS sequence"/>
</dbReference>
<dbReference type="InterPro" id="IPR027417">
    <property type="entry name" value="P-loop_NTPase"/>
</dbReference>
<accession>A0ABV3LDC0</accession>
<evidence type="ECO:0000256" key="4">
    <source>
        <dbReference type="ARBA" id="ARBA00022679"/>
    </source>
</evidence>
<evidence type="ECO:0000256" key="3">
    <source>
        <dbReference type="ARBA" id="ARBA00012054"/>
    </source>
</evidence>
<dbReference type="CDD" id="cd02021">
    <property type="entry name" value="GntK"/>
    <property type="match status" value="1"/>
</dbReference>
<dbReference type="PANTHER" id="PTHR43442:SF3">
    <property type="entry name" value="GLUCONOKINASE-RELATED"/>
    <property type="match status" value="1"/>
</dbReference>
<evidence type="ECO:0000256" key="9">
    <source>
        <dbReference type="RuleBase" id="RU363066"/>
    </source>
</evidence>
<keyword evidence="6 9" id="KW-0418">Kinase</keyword>
<keyword evidence="7 9" id="KW-0067">ATP-binding</keyword>
<evidence type="ECO:0000256" key="7">
    <source>
        <dbReference type="ARBA" id="ARBA00022840"/>
    </source>
</evidence>
<comment type="catalytic activity">
    <reaction evidence="8 9">
        <text>D-gluconate + ATP = 6-phospho-D-gluconate + ADP + H(+)</text>
        <dbReference type="Rhea" id="RHEA:19433"/>
        <dbReference type="ChEBI" id="CHEBI:15378"/>
        <dbReference type="ChEBI" id="CHEBI:18391"/>
        <dbReference type="ChEBI" id="CHEBI:30616"/>
        <dbReference type="ChEBI" id="CHEBI:58759"/>
        <dbReference type="ChEBI" id="CHEBI:456216"/>
        <dbReference type="EC" id="2.7.1.12"/>
    </reaction>
</comment>
<keyword evidence="5 9" id="KW-0547">Nucleotide-binding</keyword>
<proteinExistence type="inferred from homology"/>
<evidence type="ECO:0000256" key="6">
    <source>
        <dbReference type="ARBA" id="ARBA00022777"/>
    </source>
</evidence>
<evidence type="ECO:0000256" key="8">
    <source>
        <dbReference type="ARBA" id="ARBA00048090"/>
    </source>
</evidence>
<dbReference type="RefSeq" id="WP_033105922.1">
    <property type="nucleotide sequence ID" value="NZ_JAJVKR010000011.1"/>
</dbReference>
<evidence type="ECO:0000256" key="2">
    <source>
        <dbReference type="ARBA" id="ARBA00008420"/>
    </source>
</evidence>
<organism evidence="10 11">
    <name type="scientific">Microbacterium profundi</name>
    <dbReference type="NCBI Taxonomy" id="450380"/>
    <lineage>
        <taxon>Bacteria</taxon>
        <taxon>Bacillati</taxon>
        <taxon>Actinomycetota</taxon>
        <taxon>Actinomycetes</taxon>
        <taxon>Micrococcales</taxon>
        <taxon>Microbacteriaceae</taxon>
        <taxon>Microbacterium</taxon>
    </lineage>
</organism>
<dbReference type="EMBL" id="JBFBMH010000002">
    <property type="protein sequence ID" value="MEW1973907.1"/>
    <property type="molecule type" value="Genomic_DNA"/>
</dbReference>
<evidence type="ECO:0000256" key="5">
    <source>
        <dbReference type="ARBA" id="ARBA00022741"/>
    </source>
</evidence>
<comment type="similarity">
    <text evidence="2 9">Belongs to the gluconokinase GntK/GntV family.</text>
</comment>
<comment type="caution">
    <text evidence="10">The sequence shown here is derived from an EMBL/GenBank/DDBJ whole genome shotgun (WGS) entry which is preliminary data.</text>
</comment>
<evidence type="ECO:0000256" key="1">
    <source>
        <dbReference type="ARBA" id="ARBA00004761"/>
    </source>
</evidence>
<dbReference type="Pfam" id="PF01202">
    <property type="entry name" value="SKI"/>
    <property type="match status" value="1"/>
</dbReference>